<dbReference type="InterPro" id="IPR020476">
    <property type="entry name" value="Nudix_hydrolase"/>
</dbReference>
<keyword evidence="6" id="KW-0227">DNA damage</keyword>
<keyword evidence="7 12" id="KW-0378">Hydrolase</keyword>
<dbReference type="InterPro" id="IPR047127">
    <property type="entry name" value="MutT-like"/>
</dbReference>
<dbReference type="SUPFAM" id="SSF55811">
    <property type="entry name" value="Nudix"/>
    <property type="match status" value="1"/>
</dbReference>
<dbReference type="InterPro" id="IPR015797">
    <property type="entry name" value="NUDIX_hydrolase-like_dom_sf"/>
</dbReference>
<dbReference type="PANTHER" id="PTHR47707">
    <property type="entry name" value="8-OXO-DGTP DIPHOSPHATASE"/>
    <property type="match status" value="1"/>
</dbReference>
<comment type="similarity">
    <text evidence="2 12">Belongs to the Nudix hydrolase family.</text>
</comment>
<dbReference type="InterPro" id="IPR020084">
    <property type="entry name" value="NUDIX_hydrolase_CS"/>
</dbReference>
<keyword evidence="3" id="KW-0515">Mutator protein</keyword>
<dbReference type="GO" id="GO:0016787">
    <property type="term" value="F:hydrolase activity"/>
    <property type="evidence" value="ECO:0007669"/>
    <property type="project" value="UniProtKB-KW"/>
</dbReference>
<dbReference type="Gene3D" id="3.90.79.10">
    <property type="entry name" value="Nucleoside Triphosphate Pyrophosphohydrolase"/>
    <property type="match status" value="1"/>
</dbReference>
<dbReference type="CDD" id="cd03425">
    <property type="entry name" value="NUDIX_MutT_NudA_like"/>
    <property type="match status" value="1"/>
</dbReference>
<comment type="cofactor">
    <cofactor evidence="1">
        <name>Mg(2+)</name>
        <dbReference type="ChEBI" id="CHEBI:18420"/>
    </cofactor>
</comment>
<keyword evidence="15" id="KW-1185">Reference proteome</keyword>
<comment type="caution">
    <text evidence="14">The sequence shown here is derived from an EMBL/GenBank/DDBJ whole genome shotgun (WGS) entry which is preliminary data.</text>
</comment>
<evidence type="ECO:0000256" key="11">
    <source>
        <dbReference type="ARBA" id="ARBA00038905"/>
    </source>
</evidence>
<protein>
    <recommendedName>
        <fullName evidence="11">8-oxo-dGTP diphosphatase</fullName>
        <ecNumber evidence="11">3.6.1.55</ecNumber>
    </recommendedName>
</protein>
<dbReference type="PROSITE" id="PS51462">
    <property type="entry name" value="NUDIX"/>
    <property type="match status" value="1"/>
</dbReference>
<dbReference type="InterPro" id="IPR000086">
    <property type="entry name" value="NUDIX_hydrolase_dom"/>
</dbReference>
<evidence type="ECO:0000256" key="1">
    <source>
        <dbReference type="ARBA" id="ARBA00001946"/>
    </source>
</evidence>
<dbReference type="RefSeq" id="WP_380513806.1">
    <property type="nucleotide sequence ID" value="NZ_JBHEZX010000013.1"/>
</dbReference>
<evidence type="ECO:0000256" key="12">
    <source>
        <dbReference type="RuleBase" id="RU003476"/>
    </source>
</evidence>
<dbReference type="EMBL" id="JBHEZX010000013">
    <property type="protein sequence ID" value="MFC1412788.1"/>
    <property type="molecule type" value="Genomic_DNA"/>
</dbReference>
<dbReference type="EC" id="3.6.1.55" evidence="11"/>
<dbReference type="PROSITE" id="PS00893">
    <property type="entry name" value="NUDIX_BOX"/>
    <property type="match status" value="1"/>
</dbReference>
<keyword evidence="5" id="KW-0479">Metal-binding</keyword>
<evidence type="ECO:0000256" key="7">
    <source>
        <dbReference type="ARBA" id="ARBA00022801"/>
    </source>
</evidence>
<keyword evidence="9" id="KW-0234">DNA repair</keyword>
<evidence type="ECO:0000256" key="5">
    <source>
        <dbReference type="ARBA" id="ARBA00022723"/>
    </source>
</evidence>
<evidence type="ECO:0000256" key="10">
    <source>
        <dbReference type="ARBA" id="ARBA00035861"/>
    </source>
</evidence>
<evidence type="ECO:0000256" key="6">
    <source>
        <dbReference type="ARBA" id="ARBA00022763"/>
    </source>
</evidence>
<evidence type="ECO:0000259" key="13">
    <source>
        <dbReference type="PROSITE" id="PS51462"/>
    </source>
</evidence>
<keyword evidence="8" id="KW-0460">Magnesium</keyword>
<dbReference type="PANTHER" id="PTHR47707:SF1">
    <property type="entry name" value="NUDIX HYDROLASE FAMILY PROTEIN"/>
    <property type="match status" value="1"/>
</dbReference>
<evidence type="ECO:0000313" key="14">
    <source>
        <dbReference type="EMBL" id="MFC1412788.1"/>
    </source>
</evidence>
<evidence type="ECO:0000256" key="9">
    <source>
        <dbReference type="ARBA" id="ARBA00023204"/>
    </source>
</evidence>
<proteinExistence type="inferred from homology"/>
<evidence type="ECO:0000256" key="8">
    <source>
        <dbReference type="ARBA" id="ARBA00022842"/>
    </source>
</evidence>
<feature type="domain" description="Nudix hydrolase" evidence="13">
    <location>
        <begin position="14"/>
        <end position="138"/>
    </location>
</feature>
<evidence type="ECO:0000313" key="15">
    <source>
        <dbReference type="Proteomes" id="UP001592582"/>
    </source>
</evidence>
<dbReference type="PRINTS" id="PR00502">
    <property type="entry name" value="NUDIXFAMILY"/>
</dbReference>
<evidence type="ECO:0000256" key="2">
    <source>
        <dbReference type="ARBA" id="ARBA00005582"/>
    </source>
</evidence>
<evidence type="ECO:0000256" key="4">
    <source>
        <dbReference type="ARBA" id="ARBA00022705"/>
    </source>
</evidence>
<dbReference type="Proteomes" id="UP001592582">
    <property type="component" value="Unassembled WGS sequence"/>
</dbReference>
<name>A0ABV6VGG9_9ACTN</name>
<comment type="catalytic activity">
    <reaction evidence="10">
        <text>8-oxo-dGTP + H2O = 8-oxo-dGMP + diphosphate + H(+)</text>
        <dbReference type="Rhea" id="RHEA:31575"/>
        <dbReference type="ChEBI" id="CHEBI:15377"/>
        <dbReference type="ChEBI" id="CHEBI:15378"/>
        <dbReference type="ChEBI" id="CHEBI:33019"/>
        <dbReference type="ChEBI" id="CHEBI:63224"/>
        <dbReference type="ChEBI" id="CHEBI:77896"/>
        <dbReference type="EC" id="3.6.1.55"/>
    </reaction>
</comment>
<sequence>MDQHTALPASRTVAPRIVVGGALIAGGRVLAARRSAPAETAGRWEFPGGKAEAGETPPEALVRELREELGVEARALARIPGAWPVRADLELQIWTAELLSGTPAPLQDHSELRWLSAAELDRVDWLDQDRFALPAVARLLAAAEAALDPAAPDPAAPGPAPDPAAT</sequence>
<organism evidence="14 15">
    <name type="scientific">Streptacidiphilus alkalitolerans</name>
    <dbReference type="NCBI Taxonomy" id="3342712"/>
    <lineage>
        <taxon>Bacteria</taxon>
        <taxon>Bacillati</taxon>
        <taxon>Actinomycetota</taxon>
        <taxon>Actinomycetes</taxon>
        <taxon>Kitasatosporales</taxon>
        <taxon>Streptomycetaceae</taxon>
        <taxon>Streptacidiphilus</taxon>
    </lineage>
</organism>
<gene>
    <name evidence="14" type="ORF">ACEZDG_26320</name>
</gene>
<accession>A0ABV6VGG9</accession>
<reference evidence="14 15" key="1">
    <citation type="submission" date="2024-09" db="EMBL/GenBank/DDBJ databases">
        <authorList>
            <person name="Lee S.D."/>
        </authorList>
    </citation>
    <scope>NUCLEOTIDE SEQUENCE [LARGE SCALE GENOMIC DNA]</scope>
    <source>
        <strain evidence="14 15">N1-1</strain>
    </source>
</reference>
<evidence type="ECO:0000256" key="3">
    <source>
        <dbReference type="ARBA" id="ARBA00022457"/>
    </source>
</evidence>
<dbReference type="Pfam" id="PF00293">
    <property type="entry name" value="NUDIX"/>
    <property type="match status" value="1"/>
</dbReference>
<keyword evidence="4" id="KW-0235">DNA replication</keyword>